<evidence type="ECO:0000256" key="11">
    <source>
        <dbReference type="ARBA" id="ARBA00022723"/>
    </source>
</evidence>
<evidence type="ECO:0000256" key="22">
    <source>
        <dbReference type="ARBA" id="ARBA00031283"/>
    </source>
</evidence>
<comment type="cofactor">
    <cofactor evidence="1">
        <name>Zn(2+)</name>
        <dbReference type="ChEBI" id="CHEBI:29105"/>
    </cofactor>
</comment>
<dbReference type="GO" id="GO:0019867">
    <property type="term" value="C:outer membrane"/>
    <property type="evidence" value="ECO:0007669"/>
    <property type="project" value="InterPro"/>
</dbReference>
<dbReference type="SUPFAM" id="SSF160246">
    <property type="entry name" value="EspE N-terminal domain-like"/>
    <property type="match status" value="1"/>
</dbReference>
<keyword evidence="10" id="KW-0812">Transmembrane</keyword>
<comment type="catalytic activity">
    <reaction evidence="23">
        <text>ATP + H2O + cellular proteinSide 1 = ADP + phosphate + cellular proteinSide 2.</text>
        <dbReference type="EC" id="7.4.2.8"/>
    </reaction>
</comment>
<dbReference type="Pfam" id="PF21305">
    <property type="entry name" value="type_II_gspD_N0"/>
    <property type="match status" value="1"/>
</dbReference>
<evidence type="ECO:0000256" key="20">
    <source>
        <dbReference type="ARBA" id="ARBA00023237"/>
    </source>
</evidence>
<comment type="subcellular location">
    <subcellularLocation>
        <location evidence="4">Cell inner membrane</location>
    </subcellularLocation>
    <subcellularLocation>
        <location evidence="3">Cell outer membrane</location>
    </subcellularLocation>
</comment>
<protein>
    <recommendedName>
        <fullName evidence="21">protein-secreting ATPase</fullName>
        <ecNumber evidence="21">7.4.2.8</ecNumber>
    </recommendedName>
    <alternativeName>
        <fullName evidence="24">General secretion pathway protein E</fullName>
    </alternativeName>
    <alternativeName>
        <fullName evidence="22">Type II traffic warden ATPase</fullName>
    </alternativeName>
</protein>
<dbReference type="InterPro" id="IPR003593">
    <property type="entry name" value="AAA+_ATPase"/>
</dbReference>
<evidence type="ECO:0000256" key="8">
    <source>
        <dbReference type="ARBA" id="ARBA00022475"/>
    </source>
</evidence>
<organism evidence="27">
    <name type="scientific">Timema douglasi</name>
    <name type="common">Walking stick</name>
    <dbReference type="NCBI Taxonomy" id="61478"/>
    <lineage>
        <taxon>Eukaryota</taxon>
        <taxon>Metazoa</taxon>
        <taxon>Ecdysozoa</taxon>
        <taxon>Arthropoda</taxon>
        <taxon>Hexapoda</taxon>
        <taxon>Insecta</taxon>
        <taxon>Pterygota</taxon>
        <taxon>Neoptera</taxon>
        <taxon>Polyneoptera</taxon>
        <taxon>Phasmatodea</taxon>
        <taxon>Timematodea</taxon>
        <taxon>Timematoidea</taxon>
        <taxon>Timematidae</taxon>
        <taxon>Timema</taxon>
    </lineage>
</organism>
<keyword evidence="9" id="KW-0997">Cell inner membrane</keyword>
<keyword evidence="19" id="KW-0472">Membrane</keyword>
<comment type="similarity">
    <text evidence="5">Belongs to the bacterial secretin family. GSP D subfamily.</text>
</comment>
<keyword evidence="18" id="KW-1133">Transmembrane helix</keyword>
<evidence type="ECO:0000256" key="24">
    <source>
        <dbReference type="ARBA" id="ARBA00047206"/>
    </source>
</evidence>
<keyword evidence="7" id="KW-1134">Transmembrane beta strand</keyword>
<dbReference type="InterPro" id="IPR049371">
    <property type="entry name" value="GspD-like_N0"/>
</dbReference>
<dbReference type="NCBIfam" id="TIGR02517">
    <property type="entry name" value="type_II_gspD"/>
    <property type="match status" value="1"/>
</dbReference>
<dbReference type="PROSITE" id="PS00662">
    <property type="entry name" value="T2SP_E"/>
    <property type="match status" value="1"/>
</dbReference>
<reference evidence="27" key="1">
    <citation type="submission" date="2020-11" db="EMBL/GenBank/DDBJ databases">
        <authorList>
            <person name="Tran Van P."/>
        </authorList>
    </citation>
    <scope>NUCLEOTIDE SEQUENCE</scope>
</reference>
<evidence type="ECO:0000256" key="23">
    <source>
        <dbReference type="ARBA" id="ARBA00034006"/>
    </source>
</evidence>
<dbReference type="PANTHER" id="PTHR30258:SF27">
    <property type="entry name" value="BACTERIOPHAGE ADSORPTION PROTEIN B-RELATED"/>
    <property type="match status" value="1"/>
</dbReference>
<dbReference type="FunFam" id="3.40.50.300:FF:000398">
    <property type="entry name" value="Type IV pilus assembly ATPase PilB"/>
    <property type="match status" value="1"/>
</dbReference>
<dbReference type="Pfam" id="PF22341">
    <property type="entry name" value="GSPE_N1E"/>
    <property type="match status" value="1"/>
</dbReference>
<evidence type="ECO:0000256" key="10">
    <source>
        <dbReference type="ARBA" id="ARBA00022692"/>
    </source>
</evidence>
<dbReference type="PROSITE" id="PS00875">
    <property type="entry name" value="T2SP_D"/>
    <property type="match status" value="1"/>
</dbReference>
<dbReference type="InterPro" id="IPR005644">
    <property type="entry name" value="NolW-like"/>
</dbReference>
<dbReference type="GO" id="GO:0009306">
    <property type="term" value="P:protein secretion"/>
    <property type="evidence" value="ECO:0007669"/>
    <property type="project" value="InterPro"/>
</dbReference>
<accession>A0A7R8VRA4</accession>
<evidence type="ECO:0000256" key="2">
    <source>
        <dbReference type="ARBA" id="ARBA00003288"/>
    </source>
</evidence>
<keyword evidence="17" id="KW-1278">Translocase</keyword>
<sequence length="1184" mass="129557">MSDGTSSGSLQPSRTFQPAANTPNTLFLNRKKPALKQAVQSSAVNLKLPLVLKGILASSDSSRSLAILHGPSGQHSYREGEKIADMDNVYLQSVKPDEVLIRTPRGTGTVSVKSYDVLNEEQYYQFFLSVLDVYGYAVVPMDNGLLKVVRSANAKMSGVPVADKNRPGKGDEIVTRVVTLRNVPVRELAPLLRQMNDSTGVGNVVHYEPSNVLLLTGRASVINRLVDLVERVDTMGDQQRQTIKLKYASAPEMAEMMNNLIREESKGQSSSILQAKIVADERTNTLIVSGPEGVRSRAAKLVSQLDKDQSSQGNTRVFYLKYAKAEKIVPVLTGITQEMKDGKSSQSGGGSGKPMSITADEQTNSIVITAQQDVMQSLEQVITKLDIRRAQVLVEAIIVEVQDGNGLNLGIQWSNDKFGGTQFTGTGAPISTVAAGVRQYKKDGVISSDNPLSSTLQTFNGMTAGFFSGDWNVLMTALSTSNKNDILATPSIVTLDNKEASFNVGQEVPSLSGSQTTSGDNIYSSVVYKTVGTKLKVTPQINEGDSVLMEIEQEVSSVDTSTNSSLGPTFNTRTISNAVLVRTGETVVLGGLLDDSTKETKSKVPLLGDIPWVGNLFRYTSTESAKRNLMVFIRPTIIRDDEVYSSISNKKYSHFQKLQKARQDEDHQDLLIPNTRSVLPDYPEKTAPQAEQVNPALPYSYAKEKGITRVDSVLFCRQDISVETLLEARRVMGEITAIEIVDAQLFDEKLSATYQRSSGASQQIIDDIDNEVDLLSLSEELPDNEDLLASDENSPIIRLINAVLSEAVKEGASDIHIETFERMLSIRFRIDGVLRQILQPARKLAPFLVSRIKVMAKLDIAEKRLPQDGRISLRIGHRAIDIRVSTIPAQYGERVVMRLLDKNNLCLDIPKLGLSQQDEQRLTALIHKPHGIILVTGPTGSGKSTTLYAVLSALNNNERNILTVEDPIEYELEGVGQTQVNPRVDMTFALGLRAILRQDPDVVMVGEVRDSETAQIAVQASLTGHLVMSTLHTNSAVGAITRLRDMGLEPFLLASSLLGVVAQRLVRRLCPHCAQPAPLDISHIPLFRFLPEPPAAVFKAVGCAQCHFTGYKGRAAIHECMVVDNAIRQAIHENQDEFSIENIHRIKARSLRENGLLKAISGETTLEEVIRVTAEQEITTGNSV</sequence>
<dbReference type="InterPro" id="IPR013369">
    <property type="entry name" value="T2SS_GspE"/>
</dbReference>
<dbReference type="Gene3D" id="3.40.50.300">
    <property type="entry name" value="P-loop containing nucleotide triphosphate hydrolases"/>
    <property type="match status" value="1"/>
</dbReference>
<name>A0A7R8VRA4_TIMDO</name>
<keyword evidence="8" id="KW-1003">Cell membrane</keyword>
<evidence type="ECO:0000256" key="4">
    <source>
        <dbReference type="ARBA" id="ARBA00004533"/>
    </source>
</evidence>
<evidence type="ECO:0000256" key="19">
    <source>
        <dbReference type="ARBA" id="ARBA00023136"/>
    </source>
</evidence>
<dbReference type="InterPro" id="IPR001482">
    <property type="entry name" value="T2SS/T4SS_dom"/>
</dbReference>
<dbReference type="InterPro" id="IPR001775">
    <property type="entry name" value="GspD/PilQ"/>
</dbReference>
<dbReference type="EC" id="7.4.2.8" evidence="21"/>
<evidence type="ECO:0000256" key="7">
    <source>
        <dbReference type="ARBA" id="ARBA00022452"/>
    </source>
</evidence>
<dbReference type="Pfam" id="PF11356">
    <property type="entry name" value="T2SSC"/>
    <property type="match status" value="1"/>
</dbReference>
<dbReference type="PANTHER" id="PTHR30258">
    <property type="entry name" value="TYPE II SECRETION SYSTEM PROTEIN GSPE-RELATED"/>
    <property type="match status" value="1"/>
</dbReference>
<keyword evidence="13" id="KW-0547">Nucleotide-binding</keyword>
<evidence type="ECO:0000256" key="6">
    <source>
        <dbReference type="ARBA" id="ARBA00022448"/>
    </source>
</evidence>
<keyword evidence="12" id="KW-0732">Signal</keyword>
<feature type="domain" description="Bacterial type II secretion system protein E" evidence="26">
    <location>
        <begin position="996"/>
        <end position="1010"/>
    </location>
</feature>
<dbReference type="GO" id="GO:0008564">
    <property type="term" value="F:protein-exporting ATPase activity"/>
    <property type="evidence" value="ECO:0007669"/>
    <property type="project" value="UniProtKB-EC"/>
</dbReference>
<dbReference type="GO" id="GO:0046872">
    <property type="term" value="F:metal ion binding"/>
    <property type="evidence" value="ECO:0007669"/>
    <property type="project" value="UniProtKB-KW"/>
</dbReference>
<keyword evidence="20" id="KW-0998">Cell outer membrane</keyword>
<evidence type="ECO:0000256" key="16">
    <source>
        <dbReference type="ARBA" id="ARBA00022927"/>
    </source>
</evidence>
<dbReference type="Gene3D" id="3.30.1370.120">
    <property type="match status" value="3"/>
</dbReference>
<dbReference type="GO" id="GO:0005524">
    <property type="term" value="F:ATP binding"/>
    <property type="evidence" value="ECO:0007669"/>
    <property type="project" value="UniProtKB-KW"/>
</dbReference>
<keyword evidence="16" id="KW-0653">Protein transport</keyword>
<dbReference type="Gene3D" id="3.30.450.90">
    <property type="match status" value="1"/>
</dbReference>
<dbReference type="NCBIfam" id="TIGR02533">
    <property type="entry name" value="type_II_gspE"/>
    <property type="match status" value="1"/>
</dbReference>
<evidence type="ECO:0000256" key="25">
    <source>
        <dbReference type="SAM" id="MobiDB-lite"/>
    </source>
</evidence>
<evidence type="ECO:0000256" key="3">
    <source>
        <dbReference type="ARBA" id="ARBA00004442"/>
    </source>
</evidence>
<evidence type="ECO:0000256" key="1">
    <source>
        <dbReference type="ARBA" id="ARBA00001947"/>
    </source>
</evidence>
<evidence type="ECO:0000313" key="27">
    <source>
        <dbReference type="EMBL" id="CAD7203358.1"/>
    </source>
</evidence>
<keyword evidence="11" id="KW-0479">Metal-binding</keyword>
<keyword evidence="14" id="KW-0862">Zinc</keyword>
<evidence type="ECO:0000256" key="17">
    <source>
        <dbReference type="ARBA" id="ARBA00022967"/>
    </source>
</evidence>
<dbReference type="Pfam" id="PF03958">
    <property type="entry name" value="Secretin_N"/>
    <property type="match status" value="3"/>
</dbReference>
<dbReference type="PRINTS" id="PR00811">
    <property type="entry name" value="BCTERIALGSPD"/>
</dbReference>
<dbReference type="InterPro" id="IPR038591">
    <property type="entry name" value="NolW-like_sf"/>
</dbReference>
<dbReference type="Pfam" id="PF00437">
    <property type="entry name" value="T2SSE"/>
    <property type="match status" value="1"/>
</dbReference>
<keyword evidence="6" id="KW-0813">Transport</keyword>
<evidence type="ECO:0000256" key="12">
    <source>
        <dbReference type="ARBA" id="ARBA00022729"/>
    </source>
</evidence>
<evidence type="ECO:0000256" key="15">
    <source>
        <dbReference type="ARBA" id="ARBA00022840"/>
    </source>
</evidence>
<dbReference type="InterPro" id="IPR054757">
    <property type="entry name" value="GSPE_N1E"/>
</dbReference>
<evidence type="ECO:0000259" key="26">
    <source>
        <dbReference type="PROSITE" id="PS00662"/>
    </source>
</evidence>
<dbReference type="Gene3D" id="3.30.300.160">
    <property type="entry name" value="Type II secretion system, protein E, N-terminal domain"/>
    <property type="match status" value="1"/>
</dbReference>
<proteinExistence type="inferred from homology"/>
<dbReference type="CDD" id="cd01129">
    <property type="entry name" value="PulE-GspE-like"/>
    <property type="match status" value="1"/>
</dbReference>
<dbReference type="SMART" id="SM00382">
    <property type="entry name" value="AAA"/>
    <property type="match status" value="1"/>
</dbReference>
<dbReference type="Pfam" id="PF00263">
    <property type="entry name" value="Secretin"/>
    <property type="match status" value="1"/>
</dbReference>
<dbReference type="SUPFAM" id="SSF52540">
    <property type="entry name" value="P-loop containing nucleoside triphosphate hydrolases"/>
    <property type="match status" value="1"/>
</dbReference>
<feature type="region of interest" description="Disordered" evidence="25">
    <location>
        <begin position="1"/>
        <end position="22"/>
    </location>
</feature>
<evidence type="ECO:0000256" key="14">
    <source>
        <dbReference type="ARBA" id="ARBA00022833"/>
    </source>
</evidence>
<dbReference type="AlphaFoldDB" id="A0A7R8VRA4"/>
<dbReference type="InterPro" id="IPR013356">
    <property type="entry name" value="T2SS_GspD"/>
</dbReference>
<comment type="function">
    <text evidence="2">ATPase component of the type II secretion system required for the energy-dependent secretion of extracellular factors such as proteases and toxins from the periplasm. Acts as a molecular motor to provide the energy that is required for assembly of the pseudopilus and the extrusion of substrates generated in the cytoplasm.</text>
</comment>
<evidence type="ECO:0000256" key="18">
    <source>
        <dbReference type="ARBA" id="ARBA00022989"/>
    </source>
</evidence>
<dbReference type="InterPro" id="IPR037257">
    <property type="entry name" value="T2SS_E_N_sf"/>
</dbReference>
<dbReference type="InterPro" id="IPR004846">
    <property type="entry name" value="T2SS/T3SS_dom"/>
</dbReference>
<evidence type="ECO:0000256" key="9">
    <source>
        <dbReference type="ARBA" id="ARBA00022519"/>
    </source>
</evidence>
<dbReference type="FunFam" id="3.30.450.90:FF:000001">
    <property type="entry name" value="Type II secretion system ATPase GspE"/>
    <property type="match status" value="1"/>
</dbReference>
<dbReference type="InterPro" id="IPR024961">
    <property type="entry name" value="T2SS_GspC_N"/>
</dbReference>
<dbReference type="GO" id="GO:0005886">
    <property type="term" value="C:plasma membrane"/>
    <property type="evidence" value="ECO:0007669"/>
    <property type="project" value="UniProtKB-SubCell"/>
</dbReference>
<dbReference type="InterPro" id="IPR004845">
    <property type="entry name" value="T2SS_GspD_CS"/>
</dbReference>
<dbReference type="EMBL" id="OA570505">
    <property type="protein sequence ID" value="CAD7203358.1"/>
    <property type="molecule type" value="Genomic_DNA"/>
</dbReference>
<keyword evidence="15" id="KW-0067">ATP-binding</keyword>
<dbReference type="InterPro" id="IPR027417">
    <property type="entry name" value="P-loop_NTPase"/>
</dbReference>
<dbReference type="GO" id="GO:0016887">
    <property type="term" value="F:ATP hydrolysis activity"/>
    <property type="evidence" value="ECO:0007669"/>
    <property type="project" value="TreeGrafter"/>
</dbReference>
<evidence type="ECO:0000256" key="5">
    <source>
        <dbReference type="ARBA" id="ARBA00006980"/>
    </source>
</evidence>
<evidence type="ECO:0000256" key="13">
    <source>
        <dbReference type="ARBA" id="ARBA00022741"/>
    </source>
</evidence>
<evidence type="ECO:0000256" key="21">
    <source>
        <dbReference type="ARBA" id="ARBA00024382"/>
    </source>
</evidence>
<gene>
    <name evidence="27" type="ORF">TDIB3V08_LOCUS9531</name>
</gene>